<comment type="subcellular location">
    <subcellularLocation>
        <location evidence="1">Nucleus</location>
    </subcellularLocation>
</comment>
<proteinExistence type="inferred from homology"/>
<reference evidence="6 7" key="1">
    <citation type="submission" date="2025-04" db="UniProtKB">
        <authorList>
            <consortium name="RefSeq"/>
        </authorList>
    </citation>
    <scope>IDENTIFICATION</scope>
    <source>
        <tissue evidence="6 7">Fruit stalk</tissue>
    </source>
</reference>
<dbReference type="InterPro" id="IPR045109">
    <property type="entry name" value="LSDs-like"/>
</dbReference>
<dbReference type="GO" id="GO:0000118">
    <property type="term" value="C:histone deacetylase complex"/>
    <property type="evidence" value="ECO:0007669"/>
    <property type="project" value="TreeGrafter"/>
</dbReference>
<dbReference type="PANTHER" id="PTHR12549">
    <property type="entry name" value="JMJC DOMAIN-CONTAINING HISTONE DEMETHYLATION PROTEIN"/>
    <property type="match status" value="1"/>
</dbReference>
<dbReference type="GO" id="GO:0000785">
    <property type="term" value="C:chromatin"/>
    <property type="evidence" value="ECO:0007669"/>
    <property type="project" value="TreeGrafter"/>
</dbReference>
<evidence type="ECO:0000256" key="3">
    <source>
        <dbReference type="ARBA" id="ARBA00022723"/>
    </source>
</evidence>
<dbReference type="Proteomes" id="UP000515121">
    <property type="component" value="Unplaced"/>
</dbReference>
<dbReference type="GO" id="GO:0046872">
    <property type="term" value="F:metal ion binding"/>
    <property type="evidence" value="ECO:0007669"/>
    <property type="project" value="UniProtKB-KW"/>
</dbReference>
<comment type="similarity">
    <text evidence="2">Belongs to the JARID1 histone demethylase family.</text>
</comment>
<dbReference type="AlphaFoldDB" id="A0A6P6A3K1"/>
<dbReference type="RefSeq" id="XP_022759317.1">
    <property type="nucleotide sequence ID" value="XM_022903582.1"/>
</dbReference>
<organism evidence="5 6">
    <name type="scientific">Durio zibethinus</name>
    <name type="common">Durian</name>
    <dbReference type="NCBI Taxonomy" id="66656"/>
    <lineage>
        <taxon>Eukaryota</taxon>
        <taxon>Viridiplantae</taxon>
        <taxon>Streptophyta</taxon>
        <taxon>Embryophyta</taxon>
        <taxon>Tracheophyta</taxon>
        <taxon>Spermatophyta</taxon>
        <taxon>Magnoliopsida</taxon>
        <taxon>eudicotyledons</taxon>
        <taxon>Gunneridae</taxon>
        <taxon>Pentapetalae</taxon>
        <taxon>rosids</taxon>
        <taxon>malvids</taxon>
        <taxon>Malvales</taxon>
        <taxon>Malvaceae</taxon>
        <taxon>Helicteroideae</taxon>
        <taxon>Durio</taxon>
    </lineage>
</organism>
<dbReference type="PANTHER" id="PTHR12549:SF11">
    <property type="entry name" value="LYSINE-SPECIFIC DEMETHYLASE JMJ25"/>
    <property type="match status" value="1"/>
</dbReference>
<evidence type="ECO:0000313" key="5">
    <source>
        <dbReference type="Proteomes" id="UP000515121"/>
    </source>
</evidence>
<dbReference type="GO" id="GO:0003712">
    <property type="term" value="F:transcription coregulator activity"/>
    <property type="evidence" value="ECO:0007669"/>
    <property type="project" value="TreeGrafter"/>
</dbReference>
<keyword evidence="5" id="KW-1185">Reference proteome</keyword>
<dbReference type="RefSeq" id="XP_022759318.1">
    <property type="nucleotide sequence ID" value="XM_022903583.1"/>
</dbReference>
<protein>
    <submittedName>
        <fullName evidence="6 7">Lysine-specific demethylase JMJ25-like isoform X1</fullName>
    </submittedName>
</protein>
<dbReference type="GO" id="GO:0031490">
    <property type="term" value="F:chromatin DNA binding"/>
    <property type="evidence" value="ECO:0007669"/>
    <property type="project" value="TreeGrafter"/>
</dbReference>
<keyword evidence="4" id="KW-0539">Nucleus</keyword>
<dbReference type="RefSeq" id="XP_022759316.1">
    <property type="nucleotide sequence ID" value="XM_022903581.1"/>
</dbReference>
<dbReference type="OrthoDB" id="991947at2759"/>
<dbReference type="GO" id="GO:0032454">
    <property type="term" value="F:histone H3K9 demethylase activity"/>
    <property type="evidence" value="ECO:0007669"/>
    <property type="project" value="InterPro"/>
</dbReference>
<evidence type="ECO:0000256" key="2">
    <source>
        <dbReference type="ARBA" id="ARBA00006801"/>
    </source>
</evidence>
<evidence type="ECO:0000313" key="9">
    <source>
        <dbReference type="RefSeq" id="XP_022759318.1"/>
    </source>
</evidence>
<evidence type="ECO:0000313" key="8">
    <source>
        <dbReference type="RefSeq" id="XP_022759317.1"/>
    </source>
</evidence>
<name>A0A6P6A3K1_DURZI</name>
<evidence type="ECO:0000313" key="6">
    <source>
        <dbReference type="RefSeq" id="XP_022759315.1"/>
    </source>
</evidence>
<dbReference type="KEGG" id="dzi:111305785"/>
<dbReference type="Gene3D" id="2.60.120.650">
    <property type="entry name" value="Cupin"/>
    <property type="match status" value="1"/>
</dbReference>
<accession>A0A6P6A3K1</accession>
<dbReference type="GeneID" id="111305785"/>
<evidence type="ECO:0000256" key="4">
    <source>
        <dbReference type="ARBA" id="ARBA00023242"/>
    </source>
</evidence>
<evidence type="ECO:0000313" key="7">
    <source>
        <dbReference type="RefSeq" id="XP_022759316.1"/>
    </source>
</evidence>
<gene>
    <name evidence="6 7 8 9" type="primary">LOC111305785</name>
</gene>
<dbReference type="RefSeq" id="XP_022759315.1">
    <property type="nucleotide sequence ID" value="XM_022903580.1"/>
</dbReference>
<dbReference type="GO" id="GO:0006357">
    <property type="term" value="P:regulation of transcription by RNA polymerase II"/>
    <property type="evidence" value="ECO:0007669"/>
    <property type="project" value="TreeGrafter"/>
</dbReference>
<evidence type="ECO:0000256" key="1">
    <source>
        <dbReference type="ARBA" id="ARBA00004123"/>
    </source>
</evidence>
<keyword evidence="3" id="KW-0479">Metal-binding</keyword>
<sequence>MVSWGSQLYLFILAEKACKQLEGVASGCKANENDSILCSLKDLGDCSEVILEMRCMFEESAIVKLVENIEIIARDLNLENMPEITYQQCPCYNSIAEVDSNKCKLRKAASREDSSDNYLYCPSARDIQNADLNHFQRHWAKGEPVIISQVLENASGVGVRSVSPLAAIV</sequence>